<dbReference type="EMBL" id="JBBNAE010000002">
    <property type="protein sequence ID" value="KAK9144943.1"/>
    <property type="molecule type" value="Genomic_DNA"/>
</dbReference>
<evidence type="ECO:0000259" key="3">
    <source>
        <dbReference type="Pfam" id="PF14432"/>
    </source>
</evidence>
<feature type="domain" description="DYW" evidence="3">
    <location>
        <begin position="724"/>
        <end position="816"/>
    </location>
</feature>
<protein>
    <recommendedName>
        <fullName evidence="3">DYW domain-containing protein</fullName>
    </recommendedName>
</protein>
<dbReference type="FunFam" id="1.25.40.10:FF:000452">
    <property type="entry name" value="pentatricopeptide repeat-containing protein At2g03880, mitochondrial"/>
    <property type="match status" value="1"/>
</dbReference>
<dbReference type="GO" id="GO:0008270">
    <property type="term" value="F:zinc ion binding"/>
    <property type="evidence" value="ECO:0007669"/>
    <property type="project" value="InterPro"/>
</dbReference>
<dbReference type="InterPro" id="IPR032867">
    <property type="entry name" value="DYW_dom"/>
</dbReference>
<proteinExistence type="predicted"/>
<dbReference type="Proteomes" id="UP001417504">
    <property type="component" value="Unassembled WGS sequence"/>
</dbReference>
<feature type="repeat" description="PPR" evidence="2">
    <location>
        <begin position="408"/>
        <end position="442"/>
    </location>
</feature>
<dbReference type="InterPro" id="IPR046960">
    <property type="entry name" value="PPR_At4g14850-like_plant"/>
</dbReference>
<dbReference type="FunFam" id="1.25.40.10:FF:000073">
    <property type="entry name" value="Pentatricopeptide repeat-containing protein chloroplastic"/>
    <property type="match status" value="1"/>
</dbReference>
<dbReference type="PANTHER" id="PTHR47926:SF517">
    <property type="entry name" value="TETRATRICOPEPTIDE REPEAT-LIKE SUPERFAMILY PROTEIN"/>
    <property type="match status" value="1"/>
</dbReference>
<reference evidence="4 5" key="1">
    <citation type="submission" date="2024-01" db="EMBL/GenBank/DDBJ databases">
        <title>Genome assemblies of Stephania.</title>
        <authorList>
            <person name="Yang L."/>
        </authorList>
    </citation>
    <scope>NUCLEOTIDE SEQUENCE [LARGE SCALE GENOMIC DNA]</scope>
    <source>
        <strain evidence="4">QJT</strain>
        <tissue evidence="4">Leaf</tissue>
    </source>
</reference>
<dbReference type="PROSITE" id="PS51375">
    <property type="entry name" value="PPR"/>
    <property type="match status" value="5"/>
</dbReference>
<dbReference type="Pfam" id="PF20431">
    <property type="entry name" value="E_motif"/>
    <property type="match status" value="1"/>
</dbReference>
<feature type="repeat" description="PPR" evidence="2">
    <location>
        <begin position="509"/>
        <end position="543"/>
    </location>
</feature>
<name>A0AAP0K306_9MAGN</name>
<dbReference type="GO" id="GO:0003723">
    <property type="term" value="F:RNA binding"/>
    <property type="evidence" value="ECO:0007669"/>
    <property type="project" value="InterPro"/>
</dbReference>
<dbReference type="InterPro" id="IPR046848">
    <property type="entry name" value="E_motif"/>
</dbReference>
<dbReference type="SUPFAM" id="SSF48452">
    <property type="entry name" value="TPR-like"/>
    <property type="match status" value="1"/>
</dbReference>
<organism evidence="4 5">
    <name type="scientific">Stephania japonica</name>
    <dbReference type="NCBI Taxonomy" id="461633"/>
    <lineage>
        <taxon>Eukaryota</taxon>
        <taxon>Viridiplantae</taxon>
        <taxon>Streptophyta</taxon>
        <taxon>Embryophyta</taxon>
        <taxon>Tracheophyta</taxon>
        <taxon>Spermatophyta</taxon>
        <taxon>Magnoliopsida</taxon>
        <taxon>Ranunculales</taxon>
        <taxon>Menispermaceae</taxon>
        <taxon>Menispermoideae</taxon>
        <taxon>Cissampelideae</taxon>
        <taxon>Stephania</taxon>
    </lineage>
</organism>
<evidence type="ECO:0000256" key="2">
    <source>
        <dbReference type="PROSITE-ProRule" id="PRU00708"/>
    </source>
</evidence>
<dbReference type="InterPro" id="IPR002885">
    <property type="entry name" value="PPR_rpt"/>
</dbReference>
<dbReference type="FunFam" id="1.25.40.10:FF:001093">
    <property type="entry name" value="Pentatricopeptide repeat-containing protein At2g34400"/>
    <property type="match status" value="1"/>
</dbReference>
<dbReference type="PANTHER" id="PTHR47926">
    <property type="entry name" value="PENTATRICOPEPTIDE REPEAT-CONTAINING PROTEIN"/>
    <property type="match status" value="1"/>
</dbReference>
<feature type="repeat" description="PPR" evidence="2">
    <location>
        <begin position="307"/>
        <end position="341"/>
    </location>
</feature>
<dbReference type="FunFam" id="1.25.40.10:FF:000353">
    <property type="entry name" value="Pentatricopeptide repeat-containing protein At4g39530"/>
    <property type="match status" value="1"/>
</dbReference>
<sequence>MIKLKLSPPFWFLKLCLQCNIPLHSMTHIHPFMTSSFSNPANLYSNRMIDSLSKSGRIHEARQLFDKMPDRDEFTWNTMIAAYAKLGKLDEAQILFDEMPNKSSITWSSMISGYAHSGRGTEAIDLFWQMQFEGAKPSQYSFGSVLRACSVFALLKRGQQVHAHAVKTQFDCNVFVVTGLVDMYAKCARILEAECLFNSMPDKNNNHVLWTAMVTGYSQNEEGVRAMKCFRDMRAEVVPSNQFTFPSVLSACAAVAAHEFGMQVHGCIIQSGFVANVFVGSALVDMYAKCGLLDSAKKMLVSMEVEDVVSWNSLIVSSVRQGFGKEAVFLFKQMRERGLRIDDFTYPSVLNSFVSIEDIKSAKAVHGMILKAGFEDYKVTNNALIDMYAKLGSLACAFQVFNSMSNQDIISWTSLITGYGHHGDHEEALKVFCQLRTANIDPDQFIISSVFSACAELTVLEFGRQVQASFIRSGLPSSLSVDNSLLTMYAKCGCLEDAFQVFYLMPVRDVVSWTALIVGHAQNGKGLDSLALYDQMIMNGIRPDHVTFVGLLFACSHAGQVEAGLHYFESMDKVYGIKPGPEHYACMIDLLGRCGKINEAKELLNQMTVKPDAAVWKALLAACRVHRNLELGEIAAENLFELEPRNAMPYVLLSNIYSASGRWADAARIRSLMKLRGVIKDPGCSWMELNGKVHTFTVEERDHPRMADIYAKVDEMLFLIRKVGYVPDMKFSLHDMDEEGKELDLAYHSEKLAVAFGLLSTPPGAPIRVFKNLRICGDCHYAMKLISKVFQRHIILRDANCFHHFSDSQCSCGDYW</sequence>
<comment type="caution">
    <text evidence="4">The sequence shown here is derived from an EMBL/GenBank/DDBJ whole genome shotgun (WGS) entry which is preliminary data.</text>
</comment>
<feature type="repeat" description="PPR" evidence="2">
    <location>
        <begin position="72"/>
        <end position="106"/>
    </location>
</feature>
<keyword evidence="1" id="KW-0677">Repeat</keyword>
<dbReference type="GO" id="GO:0009451">
    <property type="term" value="P:RNA modification"/>
    <property type="evidence" value="ECO:0007669"/>
    <property type="project" value="InterPro"/>
</dbReference>
<feature type="repeat" description="PPR" evidence="2">
    <location>
        <begin position="107"/>
        <end position="137"/>
    </location>
</feature>
<keyword evidence="5" id="KW-1185">Reference proteome</keyword>
<dbReference type="Pfam" id="PF01535">
    <property type="entry name" value="PPR"/>
    <property type="match status" value="7"/>
</dbReference>
<dbReference type="FunFam" id="1.25.40.10:FF:000442">
    <property type="entry name" value="Pentatricopeptide repeat-containing protein At3g49710"/>
    <property type="match status" value="1"/>
</dbReference>
<dbReference type="AlphaFoldDB" id="A0AAP0K306"/>
<dbReference type="Gene3D" id="1.25.40.10">
    <property type="entry name" value="Tetratricopeptide repeat domain"/>
    <property type="match status" value="5"/>
</dbReference>
<dbReference type="Pfam" id="PF13041">
    <property type="entry name" value="PPR_2"/>
    <property type="match status" value="4"/>
</dbReference>
<evidence type="ECO:0000313" key="5">
    <source>
        <dbReference type="Proteomes" id="UP001417504"/>
    </source>
</evidence>
<dbReference type="Pfam" id="PF14432">
    <property type="entry name" value="DYW_deaminase"/>
    <property type="match status" value="1"/>
</dbReference>
<gene>
    <name evidence="4" type="ORF">Sjap_004846</name>
</gene>
<dbReference type="InterPro" id="IPR011990">
    <property type="entry name" value="TPR-like_helical_dom_sf"/>
</dbReference>
<dbReference type="NCBIfam" id="TIGR00756">
    <property type="entry name" value="PPR"/>
    <property type="match status" value="9"/>
</dbReference>
<accession>A0AAP0K306</accession>
<evidence type="ECO:0000256" key="1">
    <source>
        <dbReference type="ARBA" id="ARBA00022737"/>
    </source>
</evidence>
<evidence type="ECO:0000313" key="4">
    <source>
        <dbReference type="EMBL" id="KAK9144943.1"/>
    </source>
</evidence>